<dbReference type="Gene3D" id="1.10.3730.20">
    <property type="match status" value="1"/>
</dbReference>
<proteinExistence type="predicted"/>
<feature type="transmembrane region" description="Helical" evidence="2">
    <location>
        <begin position="60"/>
        <end position="82"/>
    </location>
</feature>
<evidence type="ECO:0000256" key="1">
    <source>
        <dbReference type="ARBA" id="ARBA00004141"/>
    </source>
</evidence>
<dbReference type="InterPro" id="IPR037185">
    <property type="entry name" value="EmrE-like"/>
</dbReference>
<feature type="transmembrane region" description="Helical" evidence="2">
    <location>
        <begin position="88"/>
        <end position="105"/>
    </location>
</feature>
<dbReference type="InterPro" id="IPR039632">
    <property type="entry name" value="TMEM42"/>
</dbReference>
<sequence>MVWYIKRGNAWAISAGISAALSAVSAKLFLSQVLQYGMVVIFNLIMWGCYVNSLKAMSSLQATVTSFATNFLSSAMAGFYLFQEPLPLQWFIGAALIISGVYIMTKSSKVKKANTS</sequence>
<dbReference type="AlphaFoldDB" id="A0A9P1EPG7"/>
<evidence type="ECO:0008006" key="5">
    <source>
        <dbReference type="Google" id="ProtNLM"/>
    </source>
</evidence>
<comment type="subcellular location">
    <subcellularLocation>
        <location evidence="1">Membrane</location>
        <topology evidence="1">Multi-pass membrane protein</topology>
    </subcellularLocation>
</comment>
<evidence type="ECO:0000313" key="4">
    <source>
        <dbReference type="Proteomes" id="UP001152484"/>
    </source>
</evidence>
<dbReference type="PANTHER" id="PTHR31965:SF1">
    <property type="entry name" value="TRANSMEMBRANE PROTEIN 42"/>
    <property type="match status" value="1"/>
</dbReference>
<dbReference type="Proteomes" id="UP001152484">
    <property type="component" value="Unassembled WGS sequence"/>
</dbReference>
<gene>
    <name evidence="3" type="ORF">CEURO_LOCUS22670</name>
</gene>
<dbReference type="SUPFAM" id="SSF103481">
    <property type="entry name" value="Multidrug resistance efflux transporter EmrE"/>
    <property type="match status" value="1"/>
</dbReference>
<accession>A0A9P1EPG7</accession>
<comment type="caution">
    <text evidence="3">The sequence shown here is derived from an EMBL/GenBank/DDBJ whole genome shotgun (WGS) entry which is preliminary data.</text>
</comment>
<organism evidence="3 4">
    <name type="scientific">Cuscuta europaea</name>
    <name type="common">European dodder</name>
    <dbReference type="NCBI Taxonomy" id="41803"/>
    <lineage>
        <taxon>Eukaryota</taxon>
        <taxon>Viridiplantae</taxon>
        <taxon>Streptophyta</taxon>
        <taxon>Embryophyta</taxon>
        <taxon>Tracheophyta</taxon>
        <taxon>Spermatophyta</taxon>
        <taxon>Magnoliopsida</taxon>
        <taxon>eudicotyledons</taxon>
        <taxon>Gunneridae</taxon>
        <taxon>Pentapetalae</taxon>
        <taxon>asterids</taxon>
        <taxon>lamiids</taxon>
        <taxon>Solanales</taxon>
        <taxon>Convolvulaceae</taxon>
        <taxon>Cuscuteae</taxon>
        <taxon>Cuscuta</taxon>
        <taxon>Cuscuta subgen. Cuscuta</taxon>
    </lineage>
</organism>
<dbReference type="OrthoDB" id="5854584at2759"/>
<dbReference type="EMBL" id="CAMAPE010000098">
    <property type="protein sequence ID" value="CAH9120323.1"/>
    <property type="molecule type" value="Genomic_DNA"/>
</dbReference>
<dbReference type="PANTHER" id="PTHR31965">
    <property type="entry name" value="TRANSMEMBRANE PROTEIN 42"/>
    <property type="match status" value="1"/>
</dbReference>
<name>A0A9P1EPG7_CUSEU</name>
<reference evidence="3" key="1">
    <citation type="submission" date="2022-07" db="EMBL/GenBank/DDBJ databases">
        <authorList>
            <person name="Macas J."/>
            <person name="Novak P."/>
            <person name="Neumann P."/>
        </authorList>
    </citation>
    <scope>NUCLEOTIDE SEQUENCE</scope>
</reference>
<evidence type="ECO:0000313" key="3">
    <source>
        <dbReference type="EMBL" id="CAH9120323.1"/>
    </source>
</evidence>
<evidence type="ECO:0000256" key="2">
    <source>
        <dbReference type="SAM" id="Phobius"/>
    </source>
</evidence>
<keyword evidence="4" id="KW-1185">Reference proteome</keyword>
<feature type="transmembrane region" description="Helical" evidence="2">
    <location>
        <begin position="36"/>
        <end position="53"/>
    </location>
</feature>
<keyword evidence="2" id="KW-1133">Transmembrane helix</keyword>
<keyword evidence="2" id="KW-0812">Transmembrane</keyword>
<keyword evidence="2" id="KW-0472">Membrane</keyword>
<protein>
    <recommendedName>
        <fullName evidence="5">EamA domain-containing protein</fullName>
    </recommendedName>
</protein>